<dbReference type="SUPFAM" id="SSF49493">
    <property type="entry name" value="HSP40/DnaJ peptide-binding domain"/>
    <property type="match status" value="1"/>
</dbReference>
<dbReference type="InterPro" id="IPR036869">
    <property type="entry name" value="J_dom_sf"/>
</dbReference>
<organism evidence="4 5">
    <name type="scientific">Coprinopsis marcescibilis</name>
    <name type="common">Agaric fungus</name>
    <name type="synonym">Psathyrella marcescibilis</name>
    <dbReference type="NCBI Taxonomy" id="230819"/>
    <lineage>
        <taxon>Eukaryota</taxon>
        <taxon>Fungi</taxon>
        <taxon>Dikarya</taxon>
        <taxon>Basidiomycota</taxon>
        <taxon>Agaricomycotina</taxon>
        <taxon>Agaricomycetes</taxon>
        <taxon>Agaricomycetidae</taxon>
        <taxon>Agaricales</taxon>
        <taxon>Agaricineae</taxon>
        <taxon>Psathyrellaceae</taxon>
        <taxon>Coprinopsis</taxon>
    </lineage>
</organism>
<feature type="domain" description="J" evidence="3">
    <location>
        <begin position="5"/>
        <end position="63"/>
    </location>
</feature>
<dbReference type="Gene3D" id="2.60.260.20">
    <property type="entry name" value="Urease metallochaperone UreE, N-terminal domain"/>
    <property type="match status" value="2"/>
</dbReference>
<evidence type="ECO:0000256" key="2">
    <source>
        <dbReference type="SAM" id="MobiDB-lite"/>
    </source>
</evidence>
<evidence type="ECO:0000313" key="5">
    <source>
        <dbReference type="Proteomes" id="UP000307440"/>
    </source>
</evidence>
<dbReference type="STRING" id="230819.A0A5C3L4T2"/>
<dbReference type="EMBL" id="ML210161">
    <property type="protein sequence ID" value="TFK27797.1"/>
    <property type="molecule type" value="Genomic_DNA"/>
</dbReference>
<dbReference type="InterPro" id="IPR001623">
    <property type="entry name" value="DnaJ_domain"/>
</dbReference>
<dbReference type="GO" id="GO:0051082">
    <property type="term" value="F:unfolded protein binding"/>
    <property type="evidence" value="ECO:0007669"/>
    <property type="project" value="InterPro"/>
</dbReference>
<dbReference type="AlphaFoldDB" id="A0A5C3L4T2"/>
<reference evidence="4 5" key="1">
    <citation type="journal article" date="2019" name="Nat. Ecol. Evol.">
        <title>Megaphylogeny resolves global patterns of mushroom evolution.</title>
        <authorList>
            <person name="Varga T."/>
            <person name="Krizsan K."/>
            <person name="Foldi C."/>
            <person name="Dima B."/>
            <person name="Sanchez-Garcia M."/>
            <person name="Sanchez-Ramirez S."/>
            <person name="Szollosi G.J."/>
            <person name="Szarkandi J.G."/>
            <person name="Papp V."/>
            <person name="Albert L."/>
            <person name="Andreopoulos W."/>
            <person name="Angelini C."/>
            <person name="Antonin V."/>
            <person name="Barry K.W."/>
            <person name="Bougher N.L."/>
            <person name="Buchanan P."/>
            <person name="Buyck B."/>
            <person name="Bense V."/>
            <person name="Catcheside P."/>
            <person name="Chovatia M."/>
            <person name="Cooper J."/>
            <person name="Damon W."/>
            <person name="Desjardin D."/>
            <person name="Finy P."/>
            <person name="Geml J."/>
            <person name="Haridas S."/>
            <person name="Hughes K."/>
            <person name="Justo A."/>
            <person name="Karasinski D."/>
            <person name="Kautmanova I."/>
            <person name="Kiss B."/>
            <person name="Kocsube S."/>
            <person name="Kotiranta H."/>
            <person name="LaButti K.M."/>
            <person name="Lechner B.E."/>
            <person name="Liimatainen K."/>
            <person name="Lipzen A."/>
            <person name="Lukacs Z."/>
            <person name="Mihaltcheva S."/>
            <person name="Morgado L.N."/>
            <person name="Niskanen T."/>
            <person name="Noordeloos M.E."/>
            <person name="Ohm R.A."/>
            <person name="Ortiz-Santana B."/>
            <person name="Ovrebo C."/>
            <person name="Racz N."/>
            <person name="Riley R."/>
            <person name="Savchenko A."/>
            <person name="Shiryaev A."/>
            <person name="Soop K."/>
            <person name="Spirin V."/>
            <person name="Szebenyi C."/>
            <person name="Tomsovsky M."/>
            <person name="Tulloss R.E."/>
            <person name="Uehling J."/>
            <person name="Grigoriev I.V."/>
            <person name="Vagvolgyi C."/>
            <person name="Papp T."/>
            <person name="Martin F.M."/>
            <person name="Miettinen O."/>
            <person name="Hibbett D.S."/>
            <person name="Nagy L.G."/>
        </authorList>
    </citation>
    <scope>NUCLEOTIDE SEQUENCE [LARGE SCALE GENOMIC DNA]</scope>
    <source>
        <strain evidence="4 5">CBS 121175</strain>
    </source>
</reference>
<dbReference type="Pfam" id="PF00226">
    <property type="entry name" value="DnaJ"/>
    <property type="match status" value="1"/>
</dbReference>
<dbReference type="PANTHER" id="PTHR24078">
    <property type="entry name" value="DNAJ HOMOLOG SUBFAMILY C MEMBER"/>
    <property type="match status" value="1"/>
</dbReference>
<feature type="compositionally biased region" description="Low complexity" evidence="2">
    <location>
        <begin position="92"/>
        <end position="103"/>
    </location>
</feature>
<feature type="compositionally biased region" description="Basic residues" evidence="2">
    <location>
        <begin position="170"/>
        <end position="179"/>
    </location>
</feature>
<dbReference type="Proteomes" id="UP000307440">
    <property type="component" value="Unassembled WGS sequence"/>
</dbReference>
<feature type="region of interest" description="Disordered" evidence="2">
    <location>
        <begin position="73"/>
        <end position="218"/>
    </location>
</feature>
<dbReference type="Gene3D" id="1.10.287.110">
    <property type="entry name" value="DnaJ domain"/>
    <property type="match status" value="1"/>
</dbReference>
<dbReference type="GO" id="GO:0051087">
    <property type="term" value="F:protein-folding chaperone binding"/>
    <property type="evidence" value="ECO:0007669"/>
    <property type="project" value="TreeGrafter"/>
</dbReference>
<dbReference type="SMART" id="SM00271">
    <property type="entry name" value="DnaJ"/>
    <property type="match status" value="1"/>
</dbReference>
<dbReference type="PANTHER" id="PTHR24078:SF553">
    <property type="entry name" value="DNAJ HOMOLOG SUBFAMILY B MEMBER 5"/>
    <property type="match status" value="1"/>
</dbReference>
<dbReference type="OrthoDB" id="10250354at2759"/>
<dbReference type="InterPro" id="IPR051339">
    <property type="entry name" value="DnaJ_subfamily_B"/>
</dbReference>
<keyword evidence="1" id="KW-0143">Chaperone</keyword>
<dbReference type="Pfam" id="PF01556">
    <property type="entry name" value="DnaJ_C"/>
    <property type="match status" value="1"/>
</dbReference>
<dbReference type="GO" id="GO:0005829">
    <property type="term" value="C:cytosol"/>
    <property type="evidence" value="ECO:0007669"/>
    <property type="project" value="TreeGrafter"/>
</dbReference>
<dbReference type="InterPro" id="IPR002939">
    <property type="entry name" value="DnaJ_C"/>
</dbReference>
<proteinExistence type="predicted"/>
<feature type="compositionally biased region" description="Polar residues" evidence="2">
    <location>
        <begin position="108"/>
        <end position="133"/>
    </location>
</feature>
<evidence type="ECO:0000256" key="1">
    <source>
        <dbReference type="ARBA" id="ARBA00023186"/>
    </source>
</evidence>
<gene>
    <name evidence="4" type="ORF">FA15DRAFT_132892</name>
</gene>
<evidence type="ECO:0000313" key="4">
    <source>
        <dbReference type="EMBL" id="TFK27797.1"/>
    </source>
</evidence>
<keyword evidence="5" id="KW-1185">Reference proteome</keyword>
<name>A0A5C3L4T2_COPMA</name>
<sequence>MSRRSPHQLLGVPDYATTDEIKHAYRALVLHWHPDRHENDKGNAAKRYAEINRAYKDLTRCLDLESNFEEPIVMSSERGRKPSYAPPSKRLSSSSSTSSSSSSDRWETSTNSRVSISPTTPSSSFKESPTTSGWPKPPFVSSPYRPEHRATPAYDTWRGGSDLPEASKYHPYHPSHSSHPKPSVTGSSKPPRRAPTPAHPHQTHARPGAPNSSQSPVQRPAISVVVPQNITSARHPASEKQYVNVFGQVATQPCQPSHSAPYELPLISIGLGPTGEWTYSLPLTLEDLFSGVHIDFPIVRRLLSGRARTVTLELDIPAGCRPTSRLCCRRVGHEIQPGVLQDIAFIIEQKPHARFTRLEELRDDLVLDVQVPWTDSMRQYGTEASFVGIDGQALSVFIDYPRNKATKGRNVVKGAGMPIRHGNQIAGRGDLIVQWEIVGEQTNIMHFVKRLWKK</sequence>
<dbReference type="InterPro" id="IPR008971">
    <property type="entry name" value="HSP40/DnaJ_pept-bd"/>
</dbReference>
<dbReference type="PRINTS" id="PR00625">
    <property type="entry name" value="JDOMAIN"/>
</dbReference>
<dbReference type="CDD" id="cd06257">
    <property type="entry name" value="DnaJ"/>
    <property type="match status" value="1"/>
</dbReference>
<evidence type="ECO:0000259" key="3">
    <source>
        <dbReference type="PROSITE" id="PS50076"/>
    </source>
</evidence>
<dbReference type="SUPFAM" id="SSF46565">
    <property type="entry name" value="Chaperone J-domain"/>
    <property type="match status" value="1"/>
</dbReference>
<dbReference type="GO" id="GO:0006457">
    <property type="term" value="P:protein folding"/>
    <property type="evidence" value="ECO:0007669"/>
    <property type="project" value="InterPro"/>
</dbReference>
<dbReference type="PROSITE" id="PS50076">
    <property type="entry name" value="DNAJ_2"/>
    <property type="match status" value="1"/>
</dbReference>
<accession>A0A5C3L4T2</accession>
<protein>
    <submittedName>
        <fullName evidence="4">DnaJ-domain-containing protein</fullName>
    </submittedName>
</protein>